<evidence type="ECO:0000256" key="8">
    <source>
        <dbReference type="HAMAP-Rule" id="MF_03114"/>
    </source>
</evidence>
<evidence type="ECO:0000256" key="9">
    <source>
        <dbReference type="SAM" id="MobiDB-lite"/>
    </source>
</evidence>
<comment type="caution">
    <text evidence="8">Lacks conserved residue(s) required for the propagation of feature annotation.</text>
</comment>
<evidence type="ECO:0000256" key="1">
    <source>
        <dbReference type="ARBA" id="ARBA00022448"/>
    </source>
</evidence>
<feature type="transmembrane region" description="Helical" evidence="10">
    <location>
        <begin position="211"/>
        <end position="231"/>
    </location>
</feature>
<name>A0A2P7YYT3_9ASCO</name>
<keyword evidence="7 8" id="KW-0472">Membrane</keyword>
<proteinExistence type="inferred from homology"/>
<evidence type="ECO:0000256" key="5">
    <source>
        <dbReference type="ARBA" id="ARBA00022989"/>
    </source>
</evidence>
<dbReference type="GO" id="GO:0000139">
    <property type="term" value="C:Golgi membrane"/>
    <property type="evidence" value="ECO:0007669"/>
    <property type="project" value="UniProtKB-SubCell"/>
</dbReference>
<dbReference type="VEuPathDB" id="FungiDB:C7M61_000794"/>
<comment type="subunit">
    <text evidence="8">Component of the Golgi to ER traffic (GET) complex, which is composed of GET1, GET2 and GET3. Within the complex, GET1 and GET2 form a heterotetramer which is stabilized by phosphatidylinositol binding and which binds to the GET3 homodimer.</text>
</comment>
<evidence type="ECO:0000313" key="11">
    <source>
        <dbReference type="EMBL" id="PSK41122.1"/>
    </source>
</evidence>
<feature type="transmembrane region" description="Helical" evidence="10">
    <location>
        <begin position="171"/>
        <end position="191"/>
    </location>
</feature>
<feature type="transmembrane region" description="Helical" evidence="10">
    <location>
        <begin position="269"/>
        <end position="296"/>
    </location>
</feature>
<accession>A0A2P7YYT3</accession>
<evidence type="ECO:0000256" key="10">
    <source>
        <dbReference type="SAM" id="Phobius"/>
    </source>
</evidence>
<feature type="compositionally biased region" description="Polar residues" evidence="9">
    <location>
        <begin position="25"/>
        <end position="45"/>
    </location>
</feature>
<keyword evidence="6 8" id="KW-0333">Golgi apparatus</keyword>
<keyword evidence="12" id="KW-1185">Reference proteome</keyword>
<dbReference type="InterPro" id="IPR028143">
    <property type="entry name" value="Get2/sif1"/>
</dbReference>
<comment type="similarity">
    <text evidence="8">Belongs to the GET2 family.</text>
</comment>
<dbReference type="GO" id="GO:0006890">
    <property type="term" value="P:retrograde vesicle-mediated transport, Golgi to endoplasmic reticulum"/>
    <property type="evidence" value="ECO:0007669"/>
    <property type="project" value="TreeGrafter"/>
</dbReference>
<dbReference type="PANTHER" id="PTHR28263">
    <property type="entry name" value="GOLGI TO ER TRAFFIC PROTEIN 2"/>
    <property type="match status" value="1"/>
</dbReference>
<keyword evidence="3 8" id="KW-0256">Endoplasmic reticulum</keyword>
<dbReference type="OrthoDB" id="4097053at2759"/>
<dbReference type="GO" id="GO:0043529">
    <property type="term" value="C:GET complex"/>
    <property type="evidence" value="ECO:0007669"/>
    <property type="project" value="UniProtKB-UniRule"/>
</dbReference>
<dbReference type="AlphaFoldDB" id="A0A2P7YYT3"/>
<feature type="topological domain" description="Lumenal" evidence="8">
    <location>
        <begin position="296"/>
        <end position="297"/>
    </location>
</feature>
<comment type="caution">
    <text evidence="11">The sequence shown here is derived from an EMBL/GenBank/DDBJ whole genome shotgun (WGS) entry which is preliminary data.</text>
</comment>
<keyword evidence="5 8" id="KW-1133">Transmembrane helix</keyword>
<organism evidence="11 12">
    <name type="scientific">Candidozyma pseudohaemuli</name>
    <dbReference type="NCBI Taxonomy" id="418784"/>
    <lineage>
        <taxon>Eukaryota</taxon>
        <taxon>Fungi</taxon>
        <taxon>Dikarya</taxon>
        <taxon>Ascomycota</taxon>
        <taxon>Saccharomycotina</taxon>
        <taxon>Pichiomycetes</taxon>
        <taxon>Metschnikowiaceae</taxon>
        <taxon>Candidozyma</taxon>
    </lineage>
</organism>
<feature type="compositionally biased region" description="Polar residues" evidence="9">
    <location>
        <begin position="54"/>
        <end position="65"/>
    </location>
</feature>
<dbReference type="STRING" id="418784.A0A2P7YYT3"/>
<feature type="topological domain" description="Cytoplasmic" evidence="8">
    <location>
        <begin position="1"/>
        <end position="164"/>
    </location>
</feature>
<dbReference type="Pfam" id="PF08690">
    <property type="entry name" value="GET2"/>
    <property type="match status" value="1"/>
</dbReference>
<sequence>MSDISAEEKRRLLRERRQAKMAKGNASNRLNEILSQGSSVKTNAKSVLEESENQDGPQPTVQPSGTPLHDDPEVPDISTLLQSNTQAPEGTPDMEEVFKKIFGGATGPTADGTNGEGAEQNPFISQIVQMMSEGGASQNPAGQQDEISSYQSQLLKYQAYKEKKLKVHFLIIRYIVHLFNFFYHYLNYTLFQSSPHLYIRGLSISVETKTFFSYFMASEIVFISVYFGLLASKGLLGANSKNHFVSKALNFGSLILPQVSRFQPMVESILVYSEGLGIFVTDIALIVLLFGFVSIYG</sequence>
<reference evidence="11 12" key="1">
    <citation type="submission" date="2018-03" db="EMBL/GenBank/DDBJ databases">
        <title>Candida pseudohaemulonii genome assembly and annotation.</title>
        <authorList>
            <person name="Munoz J.F."/>
            <person name="Gade L.G."/>
            <person name="Chow N.A."/>
            <person name="Litvintseva A.P."/>
            <person name="Loparev V.N."/>
            <person name="Cuomo C.A."/>
        </authorList>
    </citation>
    <scope>NUCLEOTIDE SEQUENCE [LARGE SCALE GENOMIC DNA]</scope>
    <source>
        <strain evidence="11 12">B12108</strain>
    </source>
</reference>
<dbReference type="PANTHER" id="PTHR28263:SF1">
    <property type="entry name" value="GOLGI TO ER TRAFFIC PROTEIN 2"/>
    <property type="match status" value="1"/>
</dbReference>
<evidence type="ECO:0000256" key="7">
    <source>
        <dbReference type="ARBA" id="ARBA00023136"/>
    </source>
</evidence>
<comment type="subcellular location">
    <subcellularLocation>
        <location evidence="8">Endoplasmic reticulum membrane</location>
        <topology evidence="8">Multi-pass membrane protein</topology>
    </subcellularLocation>
    <subcellularLocation>
        <location evidence="8">Golgi apparatus membrane</location>
        <topology evidence="8">Multi-pass membrane protein</topology>
    </subcellularLocation>
</comment>
<dbReference type="InterPro" id="IPR014802">
    <property type="entry name" value="GET2"/>
</dbReference>
<keyword evidence="1 8" id="KW-0813">Transport</keyword>
<evidence type="ECO:0000313" key="12">
    <source>
        <dbReference type="Proteomes" id="UP000241107"/>
    </source>
</evidence>
<evidence type="ECO:0000256" key="2">
    <source>
        <dbReference type="ARBA" id="ARBA00022692"/>
    </source>
</evidence>
<dbReference type="EMBL" id="PYFQ01000001">
    <property type="protein sequence ID" value="PSK41122.1"/>
    <property type="molecule type" value="Genomic_DNA"/>
</dbReference>
<feature type="region of interest" description="Disordered" evidence="9">
    <location>
        <begin position="18"/>
        <end position="76"/>
    </location>
</feature>
<comment type="function">
    <text evidence="8">Required for the post-translational delivery of tail-anchored (TA) proteins to the endoplasmic reticulum. Together with GET1, acts as a membrane receptor for soluble GET3, which recognizes and selectively binds the transmembrane domain of TA proteins in the cytosol. The GET complex cooperates with the HDEL receptor ERD2 to mediate the ATP-dependent retrieval of resident ER proteins that contain a C-terminal H-D-E-L retention signal from the Golgi to the ER.</text>
</comment>
<keyword evidence="4 8" id="KW-0931">ER-Golgi transport</keyword>
<protein>
    <recommendedName>
        <fullName evidence="8">Golgi to ER traffic protein 2</fullName>
    </recommendedName>
</protein>
<dbReference type="Proteomes" id="UP000241107">
    <property type="component" value="Unassembled WGS sequence"/>
</dbReference>
<dbReference type="GO" id="GO:0045048">
    <property type="term" value="P:protein insertion into ER membrane"/>
    <property type="evidence" value="ECO:0007669"/>
    <property type="project" value="UniProtKB-UniRule"/>
</dbReference>
<gene>
    <name evidence="8" type="primary">GET2</name>
    <name evidence="11" type="ORF">C7M61_000794</name>
</gene>
<keyword evidence="2 8" id="KW-0812">Transmembrane</keyword>
<evidence type="ECO:0000256" key="3">
    <source>
        <dbReference type="ARBA" id="ARBA00022824"/>
    </source>
</evidence>
<evidence type="ECO:0000256" key="4">
    <source>
        <dbReference type="ARBA" id="ARBA00022892"/>
    </source>
</evidence>
<evidence type="ECO:0000256" key="6">
    <source>
        <dbReference type="ARBA" id="ARBA00023034"/>
    </source>
</evidence>
<dbReference type="GO" id="GO:0005789">
    <property type="term" value="C:endoplasmic reticulum membrane"/>
    <property type="evidence" value="ECO:0007669"/>
    <property type="project" value="UniProtKB-SubCell"/>
</dbReference>
<dbReference type="HAMAP" id="MF_03114">
    <property type="entry name" value="Get2"/>
    <property type="match status" value="1"/>
</dbReference>